<dbReference type="Proteomes" id="UP000199228">
    <property type="component" value="Unassembled WGS sequence"/>
</dbReference>
<keyword evidence="1" id="KW-0472">Membrane</keyword>
<protein>
    <submittedName>
        <fullName evidence="2">Uncharacterized protein</fullName>
    </submittedName>
</protein>
<organism evidence="2 3">
    <name type="scientific">Eubacterium oxidoreducens</name>
    <dbReference type="NCBI Taxonomy" id="1732"/>
    <lineage>
        <taxon>Bacteria</taxon>
        <taxon>Bacillati</taxon>
        <taxon>Bacillota</taxon>
        <taxon>Clostridia</taxon>
        <taxon>Eubacteriales</taxon>
        <taxon>Eubacteriaceae</taxon>
        <taxon>Eubacterium</taxon>
    </lineage>
</organism>
<sequence length="50" mass="5082">MSDVIGKYGAFIVETLAAVAFAIIVLSYVKGGTIARLVQEVLADAIGGGL</sequence>
<keyword evidence="3" id="KW-1185">Reference proteome</keyword>
<keyword evidence="1" id="KW-0812">Transmembrane</keyword>
<reference evidence="2 3" key="1">
    <citation type="submission" date="2016-10" db="EMBL/GenBank/DDBJ databases">
        <authorList>
            <person name="de Groot N.N."/>
        </authorList>
    </citation>
    <scope>NUCLEOTIDE SEQUENCE [LARGE SCALE GENOMIC DNA]</scope>
    <source>
        <strain evidence="2 3">DSM 3217</strain>
    </source>
</reference>
<accession>A0A1G6BD27</accession>
<proteinExistence type="predicted"/>
<dbReference type="STRING" id="1732.SAMN02910417_01391"/>
<evidence type="ECO:0000313" key="3">
    <source>
        <dbReference type="Proteomes" id="UP000199228"/>
    </source>
</evidence>
<evidence type="ECO:0000256" key="1">
    <source>
        <dbReference type="SAM" id="Phobius"/>
    </source>
</evidence>
<name>A0A1G6BD27_EUBOX</name>
<dbReference type="AlphaFoldDB" id="A0A1G6BD27"/>
<feature type="transmembrane region" description="Helical" evidence="1">
    <location>
        <begin position="6"/>
        <end position="29"/>
    </location>
</feature>
<dbReference type="RefSeq" id="WP_176762324.1">
    <property type="nucleotide sequence ID" value="NZ_FMXR01000009.1"/>
</dbReference>
<gene>
    <name evidence="2" type="ORF">SAMN02910417_01391</name>
</gene>
<evidence type="ECO:0000313" key="2">
    <source>
        <dbReference type="EMBL" id="SDB18504.1"/>
    </source>
</evidence>
<keyword evidence="1" id="KW-1133">Transmembrane helix</keyword>
<dbReference type="EMBL" id="FMXR01000009">
    <property type="protein sequence ID" value="SDB18504.1"/>
    <property type="molecule type" value="Genomic_DNA"/>
</dbReference>